<feature type="transmembrane region" description="Helical" evidence="6">
    <location>
        <begin position="106"/>
        <end position="128"/>
    </location>
</feature>
<feature type="domain" description="Rhodopsin" evidence="7">
    <location>
        <begin position="44"/>
        <end position="300"/>
    </location>
</feature>
<feature type="transmembrane region" description="Helical" evidence="6">
    <location>
        <begin position="27"/>
        <end position="48"/>
    </location>
</feature>
<feature type="transmembrane region" description="Helical" evidence="6">
    <location>
        <begin position="140"/>
        <end position="160"/>
    </location>
</feature>
<name>A0AA40BDH1_9PEZI</name>
<evidence type="ECO:0000256" key="4">
    <source>
        <dbReference type="ARBA" id="ARBA00023136"/>
    </source>
</evidence>
<dbReference type="Pfam" id="PF20684">
    <property type="entry name" value="Fung_rhodopsin"/>
    <property type="match status" value="1"/>
</dbReference>
<organism evidence="8 9">
    <name type="scientific">Lasiosphaeris hirsuta</name>
    <dbReference type="NCBI Taxonomy" id="260670"/>
    <lineage>
        <taxon>Eukaryota</taxon>
        <taxon>Fungi</taxon>
        <taxon>Dikarya</taxon>
        <taxon>Ascomycota</taxon>
        <taxon>Pezizomycotina</taxon>
        <taxon>Sordariomycetes</taxon>
        <taxon>Sordariomycetidae</taxon>
        <taxon>Sordariales</taxon>
        <taxon>Lasiosphaeriaceae</taxon>
        <taxon>Lasiosphaeris</taxon>
    </lineage>
</organism>
<keyword evidence="9" id="KW-1185">Reference proteome</keyword>
<dbReference type="AlphaFoldDB" id="A0AA40BDH1"/>
<comment type="similarity">
    <text evidence="5">Belongs to the SAT4 family.</text>
</comment>
<protein>
    <recommendedName>
        <fullName evidence="7">Rhodopsin domain-containing protein</fullName>
    </recommendedName>
</protein>
<sequence length="348" mass="39022">MRIPPAEILTTWPKANYIDPETRGPGLIIVEIIILPLALLTLFLRLYVRIGILHKSGWDDWLMVAAAVFGTGVTTCVILASTKFGWDMHIWDLNLDNMTSGRQVSIAVQALFVLATSFAKVSILTSYLRFAPLDSWFRRITYTSMGVILVSNFIFFVILWTQCTYVFPRASFPSFLTLYSPTASYWNLFRFQTDCMPEEPPLMVQAVLTVLADFIVWVLPLPTLFAARLPRNQRLALIVLFSFGFFVVFASCMRTYWIHYVVQETYDVTWEGFDLWIWTAVEVHLGVMCGCVPCLKSLFKGYQAAPPKKAGYTGGGSRATVGPGLAPQIQLVDQTGVVKGVAEGRGRA</sequence>
<feature type="transmembrane region" description="Helical" evidence="6">
    <location>
        <begin position="277"/>
        <end position="299"/>
    </location>
</feature>
<keyword evidence="2 6" id="KW-0812">Transmembrane</keyword>
<feature type="transmembrane region" description="Helical" evidence="6">
    <location>
        <begin position="60"/>
        <end position="86"/>
    </location>
</feature>
<evidence type="ECO:0000313" key="9">
    <source>
        <dbReference type="Proteomes" id="UP001172102"/>
    </source>
</evidence>
<keyword evidence="4 6" id="KW-0472">Membrane</keyword>
<accession>A0AA40BDH1</accession>
<evidence type="ECO:0000256" key="1">
    <source>
        <dbReference type="ARBA" id="ARBA00004141"/>
    </source>
</evidence>
<proteinExistence type="inferred from homology"/>
<dbReference type="InterPro" id="IPR052337">
    <property type="entry name" value="SAT4-like"/>
</dbReference>
<comment type="subcellular location">
    <subcellularLocation>
        <location evidence="1">Membrane</location>
        <topology evidence="1">Multi-pass membrane protein</topology>
    </subcellularLocation>
</comment>
<gene>
    <name evidence="8" type="ORF">B0H67DRAFT_549831</name>
</gene>
<dbReference type="PANTHER" id="PTHR33048:SF129">
    <property type="entry name" value="INTEGRAL MEMBRANE PROTEIN-RELATED"/>
    <property type="match status" value="1"/>
</dbReference>
<feature type="transmembrane region" description="Helical" evidence="6">
    <location>
        <begin position="235"/>
        <end position="257"/>
    </location>
</feature>
<dbReference type="InterPro" id="IPR049326">
    <property type="entry name" value="Rhodopsin_dom_fungi"/>
</dbReference>
<dbReference type="Proteomes" id="UP001172102">
    <property type="component" value="Unassembled WGS sequence"/>
</dbReference>
<evidence type="ECO:0000259" key="7">
    <source>
        <dbReference type="Pfam" id="PF20684"/>
    </source>
</evidence>
<evidence type="ECO:0000256" key="3">
    <source>
        <dbReference type="ARBA" id="ARBA00022989"/>
    </source>
</evidence>
<keyword evidence="3 6" id="KW-1133">Transmembrane helix</keyword>
<dbReference type="GO" id="GO:0016020">
    <property type="term" value="C:membrane"/>
    <property type="evidence" value="ECO:0007669"/>
    <property type="project" value="UniProtKB-SubCell"/>
</dbReference>
<dbReference type="PANTHER" id="PTHR33048">
    <property type="entry name" value="PTH11-LIKE INTEGRAL MEMBRANE PROTEIN (AFU_ORTHOLOGUE AFUA_5G11245)"/>
    <property type="match status" value="1"/>
</dbReference>
<feature type="transmembrane region" description="Helical" evidence="6">
    <location>
        <begin position="202"/>
        <end position="223"/>
    </location>
</feature>
<evidence type="ECO:0000256" key="2">
    <source>
        <dbReference type="ARBA" id="ARBA00022692"/>
    </source>
</evidence>
<dbReference type="EMBL" id="JAUKUA010000001">
    <property type="protein sequence ID" value="KAK0732222.1"/>
    <property type="molecule type" value="Genomic_DNA"/>
</dbReference>
<evidence type="ECO:0000256" key="5">
    <source>
        <dbReference type="ARBA" id="ARBA00038359"/>
    </source>
</evidence>
<comment type="caution">
    <text evidence="8">The sequence shown here is derived from an EMBL/GenBank/DDBJ whole genome shotgun (WGS) entry which is preliminary data.</text>
</comment>
<evidence type="ECO:0000313" key="8">
    <source>
        <dbReference type="EMBL" id="KAK0732222.1"/>
    </source>
</evidence>
<evidence type="ECO:0000256" key="6">
    <source>
        <dbReference type="SAM" id="Phobius"/>
    </source>
</evidence>
<reference evidence="8" key="1">
    <citation type="submission" date="2023-06" db="EMBL/GenBank/DDBJ databases">
        <title>Genome-scale phylogeny and comparative genomics of the fungal order Sordariales.</title>
        <authorList>
            <consortium name="Lawrence Berkeley National Laboratory"/>
            <person name="Hensen N."/>
            <person name="Bonometti L."/>
            <person name="Westerberg I."/>
            <person name="Brannstrom I.O."/>
            <person name="Guillou S."/>
            <person name="Cros-Aarteil S."/>
            <person name="Calhoun S."/>
            <person name="Haridas S."/>
            <person name="Kuo A."/>
            <person name="Mondo S."/>
            <person name="Pangilinan J."/>
            <person name="Riley R."/>
            <person name="Labutti K."/>
            <person name="Andreopoulos B."/>
            <person name="Lipzen A."/>
            <person name="Chen C."/>
            <person name="Yanf M."/>
            <person name="Daum C."/>
            <person name="Ng V."/>
            <person name="Clum A."/>
            <person name="Steindorff A."/>
            <person name="Ohm R."/>
            <person name="Martin F."/>
            <person name="Silar P."/>
            <person name="Natvig D."/>
            <person name="Lalanne C."/>
            <person name="Gautier V."/>
            <person name="Ament-Velasquez S.L."/>
            <person name="Kruys A."/>
            <person name="Hutchinson M.I."/>
            <person name="Powell A.J."/>
            <person name="Barry K."/>
            <person name="Miller A.N."/>
            <person name="Grigoriev I.V."/>
            <person name="Debuchy R."/>
            <person name="Gladieux P."/>
            <person name="Thoren M.H."/>
            <person name="Johannesson H."/>
        </authorList>
    </citation>
    <scope>NUCLEOTIDE SEQUENCE</scope>
    <source>
        <strain evidence="8">SMH4607-1</strain>
    </source>
</reference>